<accession>X6P4W3</accession>
<evidence type="ECO:0000313" key="4">
    <source>
        <dbReference type="Proteomes" id="UP000023152"/>
    </source>
</evidence>
<evidence type="ECO:0000313" key="3">
    <source>
        <dbReference type="EMBL" id="ETO33236.1"/>
    </source>
</evidence>
<feature type="compositionally biased region" description="Low complexity" evidence="1">
    <location>
        <begin position="9"/>
        <end position="29"/>
    </location>
</feature>
<protein>
    <submittedName>
        <fullName evidence="3">Uncharacterized protein</fullName>
    </submittedName>
</protein>
<dbReference type="EMBL" id="ASPP01003565">
    <property type="protein sequence ID" value="ETO33236.1"/>
    <property type="molecule type" value="Genomic_DNA"/>
</dbReference>
<name>X6P4W3_RETFI</name>
<evidence type="ECO:0000256" key="2">
    <source>
        <dbReference type="SAM" id="Phobius"/>
    </source>
</evidence>
<dbReference type="OrthoDB" id="414863at2759"/>
<organism evidence="3 4">
    <name type="scientific">Reticulomyxa filosa</name>
    <dbReference type="NCBI Taxonomy" id="46433"/>
    <lineage>
        <taxon>Eukaryota</taxon>
        <taxon>Sar</taxon>
        <taxon>Rhizaria</taxon>
        <taxon>Retaria</taxon>
        <taxon>Foraminifera</taxon>
        <taxon>Monothalamids</taxon>
        <taxon>Reticulomyxidae</taxon>
        <taxon>Reticulomyxa</taxon>
    </lineage>
</organism>
<gene>
    <name evidence="3" type="ORF">RFI_03873</name>
</gene>
<dbReference type="Proteomes" id="UP000023152">
    <property type="component" value="Unassembled WGS sequence"/>
</dbReference>
<sequence>MLPSKHFLSSHGSTSNSVTTNTSTSTSNSRMLHSLRNITNKKKLSWLTEYVVLVRHFPKSRWYDQHKKKIHYTSCAVFLITLIMIYFNVMLYHGTFLPPFVQLRTSAFDAVIPPVPLSFKPDFRVAISLTTMPHHVEKLHETLDSLMSQSLLPDVIYVVIPQGAARTGQVHYVPTYLADNETGKNSYSKHVRVLRPTRDYGPLSKLYPAIAEEKDPTTLIISLDDDKIYPSDLVKTIAWYSHRRDDVAWGDCGWGFQRIPHSREVIPIYVPFIFRGDGKYILGTCLEHTELEVLQAVCGNGYRRKFFKRLDILANPPQECYTTDDLWISGYLQFADKEKIPRVLMKERLEPISTDWKKRAEQTQWTLSHYNTENMQDIKCINAIEKSLSENMASIIVSYLFVTFYKNNSILPFILTFFERIQIILI</sequence>
<keyword evidence="2" id="KW-0812">Transmembrane</keyword>
<dbReference type="AlphaFoldDB" id="X6P4W3"/>
<proteinExistence type="predicted"/>
<keyword evidence="2" id="KW-1133">Transmembrane helix</keyword>
<evidence type="ECO:0000256" key="1">
    <source>
        <dbReference type="SAM" id="MobiDB-lite"/>
    </source>
</evidence>
<keyword evidence="2" id="KW-0472">Membrane</keyword>
<comment type="caution">
    <text evidence="3">The sequence shown here is derived from an EMBL/GenBank/DDBJ whole genome shotgun (WGS) entry which is preliminary data.</text>
</comment>
<feature type="region of interest" description="Disordered" evidence="1">
    <location>
        <begin position="1"/>
        <end position="30"/>
    </location>
</feature>
<reference evidence="3 4" key="1">
    <citation type="journal article" date="2013" name="Curr. Biol.">
        <title>The Genome of the Foraminiferan Reticulomyxa filosa.</title>
        <authorList>
            <person name="Glockner G."/>
            <person name="Hulsmann N."/>
            <person name="Schleicher M."/>
            <person name="Noegel A.A."/>
            <person name="Eichinger L."/>
            <person name="Gallinger C."/>
            <person name="Pawlowski J."/>
            <person name="Sierra R."/>
            <person name="Euteneuer U."/>
            <person name="Pillet L."/>
            <person name="Moustafa A."/>
            <person name="Platzer M."/>
            <person name="Groth M."/>
            <person name="Szafranski K."/>
            <person name="Schliwa M."/>
        </authorList>
    </citation>
    <scope>NUCLEOTIDE SEQUENCE [LARGE SCALE GENOMIC DNA]</scope>
</reference>
<feature type="transmembrane region" description="Helical" evidence="2">
    <location>
        <begin position="70"/>
        <end position="92"/>
    </location>
</feature>
<keyword evidence="4" id="KW-1185">Reference proteome</keyword>